<proteinExistence type="predicted"/>
<gene>
    <name evidence="1" type="ORF">E5K00_21175</name>
</gene>
<sequence length="129" mass="14171">MKSDLTPADNPIVRISFDFALQILAYVQELEQVRRFVIAQQLLRSGTSIGANVREAQHAESRADFTHKCKVAAKEAAETEYWLLLCKHAPSYPEPPTALFATLLDIQRLLSRIISSSKANAAGTGNGTT</sequence>
<evidence type="ECO:0000313" key="2">
    <source>
        <dbReference type="Proteomes" id="UP000297549"/>
    </source>
</evidence>
<dbReference type="Gene3D" id="1.20.1440.60">
    <property type="entry name" value="23S rRNA-intervening sequence"/>
    <property type="match status" value="1"/>
</dbReference>
<dbReference type="Pfam" id="PF05635">
    <property type="entry name" value="23S_rRNA_IVP"/>
    <property type="match status" value="1"/>
</dbReference>
<dbReference type="EMBL" id="SRLC01000003">
    <property type="protein sequence ID" value="TGE20508.1"/>
    <property type="molecule type" value="Genomic_DNA"/>
</dbReference>
<dbReference type="RefSeq" id="WP_135465309.1">
    <property type="nucleotide sequence ID" value="NZ_SRLC01000003.1"/>
</dbReference>
<accession>A0A4Z0PS58</accession>
<name>A0A4Z0PS58_9BACT</name>
<dbReference type="Proteomes" id="UP000297549">
    <property type="component" value="Unassembled WGS sequence"/>
</dbReference>
<dbReference type="InterPro" id="IPR012657">
    <property type="entry name" value="23S_rRNA-intervening_sequence"/>
</dbReference>
<dbReference type="PANTHER" id="PTHR38471:SF2">
    <property type="entry name" value="FOUR HELIX BUNDLE PROTEIN"/>
    <property type="match status" value="1"/>
</dbReference>
<reference evidence="1 2" key="1">
    <citation type="submission" date="2019-04" db="EMBL/GenBank/DDBJ databases">
        <authorList>
            <person name="Feng G."/>
            <person name="Zhang J."/>
            <person name="Zhu H."/>
        </authorList>
    </citation>
    <scope>NUCLEOTIDE SEQUENCE [LARGE SCALE GENOMIC DNA]</scope>
    <source>
        <strain evidence="1 2">JCM 31653</strain>
    </source>
</reference>
<organism evidence="1 2">
    <name type="scientific">Hymenobacter aquaticus</name>
    <dbReference type="NCBI Taxonomy" id="1867101"/>
    <lineage>
        <taxon>Bacteria</taxon>
        <taxon>Pseudomonadati</taxon>
        <taxon>Bacteroidota</taxon>
        <taxon>Cytophagia</taxon>
        <taxon>Cytophagales</taxon>
        <taxon>Hymenobacteraceae</taxon>
        <taxon>Hymenobacter</taxon>
    </lineage>
</organism>
<keyword evidence="2" id="KW-1185">Reference proteome</keyword>
<dbReference type="PIRSF" id="PIRSF035652">
    <property type="entry name" value="CHP02436"/>
    <property type="match status" value="1"/>
</dbReference>
<evidence type="ECO:0000313" key="1">
    <source>
        <dbReference type="EMBL" id="TGE20508.1"/>
    </source>
</evidence>
<protein>
    <submittedName>
        <fullName evidence="1">Four helix bundle protein</fullName>
    </submittedName>
</protein>
<dbReference type="OrthoDB" id="285993at2"/>
<comment type="caution">
    <text evidence="1">The sequence shown here is derived from an EMBL/GenBank/DDBJ whole genome shotgun (WGS) entry which is preliminary data.</text>
</comment>
<dbReference type="PANTHER" id="PTHR38471">
    <property type="entry name" value="FOUR HELIX BUNDLE PROTEIN"/>
    <property type="match status" value="1"/>
</dbReference>
<dbReference type="InterPro" id="IPR036583">
    <property type="entry name" value="23S_rRNA_IVS_sf"/>
</dbReference>
<dbReference type="SUPFAM" id="SSF158446">
    <property type="entry name" value="IVS-encoded protein-like"/>
    <property type="match status" value="1"/>
</dbReference>
<dbReference type="NCBIfam" id="TIGR02436">
    <property type="entry name" value="four helix bundle protein"/>
    <property type="match status" value="1"/>
</dbReference>
<dbReference type="AlphaFoldDB" id="A0A4Z0PS58"/>